<evidence type="ECO:0000313" key="2">
    <source>
        <dbReference type="EMBL" id="AFS77767.1"/>
    </source>
</evidence>
<dbReference type="Proteomes" id="UP000006094">
    <property type="component" value="Chromosome"/>
</dbReference>
<dbReference type="eggNOG" id="COG4709">
    <property type="taxonomic scope" value="Bacteria"/>
</dbReference>
<proteinExistence type="predicted"/>
<dbReference type="KEGG" id="cad:Curi_c06940"/>
<keyword evidence="1" id="KW-0472">Membrane</keyword>
<dbReference type="OrthoDB" id="9804829at2"/>
<evidence type="ECO:0008006" key="4">
    <source>
        <dbReference type="Google" id="ProtNLM"/>
    </source>
</evidence>
<organism evidence="2 3">
    <name type="scientific">Gottschalkia acidurici (strain ATCC 7906 / DSM 604 / BCRC 14475 / CIP 104303 / KCTC 5404 / NCIMB 10678 / 9a)</name>
    <name type="common">Clostridium acidurici</name>
    <dbReference type="NCBI Taxonomy" id="1128398"/>
    <lineage>
        <taxon>Bacteria</taxon>
        <taxon>Bacillati</taxon>
        <taxon>Bacillota</taxon>
        <taxon>Tissierellia</taxon>
        <taxon>Tissierellales</taxon>
        <taxon>Gottschalkiaceae</taxon>
        <taxon>Gottschalkia</taxon>
    </lineage>
</organism>
<keyword evidence="1" id="KW-0812">Transmembrane</keyword>
<name>K0AYB9_GOTA9</name>
<evidence type="ECO:0000313" key="3">
    <source>
        <dbReference type="Proteomes" id="UP000006094"/>
    </source>
</evidence>
<dbReference type="HOGENOM" id="CLU_111928_0_0_9"/>
<protein>
    <recommendedName>
        <fullName evidence="4">DUF1700 domain-containing protein</fullName>
    </recommendedName>
</protein>
<keyword evidence="1" id="KW-1133">Transmembrane helix</keyword>
<feature type="transmembrane region" description="Helical" evidence="1">
    <location>
        <begin position="150"/>
        <end position="171"/>
    </location>
</feature>
<reference evidence="2 3" key="1">
    <citation type="journal article" date="2012" name="PLoS ONE">
        <title>The purine-utilizing bacterium Clostridium acidurici 9a: a genome-guided metabolic reconsideration.</title>
        <authorList>
            <person name="Hartwich K."/>
            <person name="Poehlein A."/>
            <person name="Daniel R."/>
        </authorList>
    </citation>
    <scope>NUCLEOTIDE SEQUENCE [LARGE SCALE GENOMIC DNA]</scope>
    <source>
        <strain evidence="3">ATCC 7906 / DSM 604 / BCRC 14475 / CIP 104303 / KCTC 5404 / NCIMB 10678 / 9a</strain>
    </source>
</reference>
<accession>K0AYB9</accession>
<keyword evidence="3" id="KW-1185">Reference proteome</keyword>
<dbReference type="STRING" id="1128398.Curi_c06940"/>
<sequence>MNKKEFLNKLYISLRNITEAEKREIMEDYEEHFNVGIERGLSEEEISKKLGNPEHIGRQYKYNSLVNKAEENTTPLNIMRVLISGIGLGFFNLVLGLPIVATIVALLISGLAVGLSMGIAGVSISIASLLEPLNLPFINMVYIPNMASRFMLFFLGIGVFLLSIASTIGVFKLTQVFFKGILKYIKANAKIITG</sequence>
<gene>
    <name evidence="2" type="ordered locus">Curi_c06940</name>
</gene>
<feature type="transmembrane region" description="Helical" evidence="1">
    <location>
        <begin position="78"/>
        <end position="97"/>
    </location>
</feature>
<dbReference type="Pfam" id="PF22564">
    <property type="entry name" value="HAAS"/>
    <property type="match status" value="1"/>
</dbReference>
<dbReference type="AlphaFoldDB" id="K0AYB9"/>
<feature type="transmembrane region" description="Helical" evidence="1">
    <location>
        <begin position="104"/>
        <end position="130"/>
    </location>
</feature>
<evidence type="ECO:0000256" key="1">
    <source>
        <dbReference type="SAM" id="Phobius"/>
    </source>
</evidence>
<dbReference type="RefSeq" id="WP_014966904.1">
    <property type="nucleotide sequence ID" value="NC_018664.1"/>
</dbReference>
<dbReference type="EMBL" id="CP003326">
    <property type="protein sequence ID" value="AFS77767.1"/>
    <property type="molecule type" value="Genomic_DNA"/>
</dbReference>
<dbReference type="PATRIC" id="fig|1128398.3.peg.736"/>